<dbReference type="KEGG" id="egu:105045436"/>
<keyword evidence="1" id="KW-0175">Coiled coil</keyword>
<feature type="region of interest" description="Disordered" evidence="2">
    <location>
        <begin position="270"/>
        <end position="316"/>
    </location>
</feature>
<feature type="region of interest" description="Disordered" evidence="2">
    <location>
        <begin position="460"/>
        <end position="505"/>
    </location>
</feature>
<reference evidence="4" key="1">
    <citation type="submission" date="2025-08" db="UniProtKB">
        <authorList>
            <consortium name="RefSeq"/>
        </authorList>
    </citation>
    <scope>IDENTIFICATION</scope>
</reference>
<dbReference type="OrthoDB" id="1932658at2759"/>
<dbReference type="Proteomes" id="UP000504607">
    <property type="component" value="Chromosome 5"/>
</dbReference>
<dbReference type="PANTHER" id="PTHR36386:SF1">
    <property type="entry name" value="OS06G0683900 PROTEIN"/>
    <property type="match status" value="1"/>
</dbReference>
<feature type="region of interest" description="Disordered" evidence="2">
    <location>
        <begin position="348"/>
        <end position="380"/>
    </location>
</feature>
<feature type="region of interest" description="Disordered" evidence="2">
    <location>
        <begin position="48"/>
        <end position="88"/>
    </location>
</feature>
<accession>A0A6I9R7G3</accession>
<dbReference type="InParanoid" id="A0A6I9R7G3"/>
<evidence type="ECO:0000313" key="3">
    <source>
        <dbReference type="Proteomes" id="UP000504607"/>
    </source>
</evidence>
<sequence length="572" mass="62157">MSLLHFPDAVNSKSLQIWNNAVFDDAAGGSDVAAAKLALSALQPISSNQSESLDFDPCKENRSPTPVYDKTPISKKSSTALKPAISGKSSKVSFKEDAQINDESIDDEIEEIEKEIRRLSSRLEALRVKKAEGDSRVAAARRHGRIVPAKFMDAKQSTMKILEMPASKKMEQSPSSAKLRQRCGSLGPLEIIASSPKVLDLKQSSTKNLGSSSALKKIEESPASARLQRRGVSLGPLEIHESIRSRQSKALEGTTLRSVQIHKKQGFWKLDGIQEEKGKTRRSSPKSRPSIAAKASVPRKGATTTAATKKVAESPTNARLQRRGVSLGPSEIAMSARSRQIRKIQEVKEKGMKAEKRGRSLSTSPRSRRSSAAAKVSDLRKGIATVGAKKPVKKEEGSLTSLKPKVLFHEGKNTVPAKRPSKNTRARVVASRYSLATTRVAGDEPESSLRKWSLPELGMDETNGSIQGSHGSAHESQEELDVQMKKEGEMSSKVEGNVDRLLSVDENSPPSIMKIAESLPKIKTLRCINESPRDSGCAKRVAELVGKRPVFGKADDEDVASPCQSLTFEGEE</sequence>
<feature type="compositionally biased region" description="Polar residues" evidence="2">
    <location>
        <begin position="203"/>
        <end position="214"/>
    </location>
</feature>
<feature type="coiled-coil region" evidence="1">
    <location>
        <begin position="95"/>
        <end position="129"/>
    </location>
</feature>
<gene>
    <name evidence="4" type="primary">LOC105045436</name>
</gene>
<feature type="compositionally biased region" description="Basic and acidic residues" evidence="2">
    <location>
        <begin position="348"/>
        <end position="358"/>
    </location>
</feature>
<dbReference type="PANTHER" id="PTHR36386">
    <property type="entry name" value="OS06G0683900 PROTEIN"/>
    <property type="match status" value="1"/>
</dbReference>
<evidence type="ECO:0000256" key="2">
    <source>
        <dbReference type="SAM" id="MobiDB-lite"/>
    </source>
</evidence>
<organism evidence="3 4">
    <name type="scientific">Elaeis guineensis var. tenera</name>
    <name type="common">Oil palm</name>
    <dbReference type="NCBI Taxonomy" id="51953"/>
    <lineage>
        <taxon>Eukaryota</taxon>
        <taxon>Viridiplantae</taxon>
        <taxon>Streptophyta</taxon>
        <taxon>Embryophyta</taxon>
        <taxon>Tracheophyta</taxon>
        <taxon>Spermatophyta</taxon>
        <taxon>Magnoliopsida</taxon>
        <taxon>Liliopsida</taxon>
        <taxon>Arecaceae</taxon>
        <taxon>Arecoideae</taxon>
        <taxon>Cocoseae</taxon>
        <taxon>Elaeidinae</taxon>
        <taxon>Elaeis</taxon>
    </lineage>
</organism>
<protein>
    <submittedName>
        <fullName evidence="4">Uncharacterized protein LOC105045436</fullName>
    </submittedName>
</protein>
<name>A0A6I9R7G3_ELAGV</name>
<feature type="region of interest" description="Disordered" evidence="2">
    <location>
        <begin position="203"/>
        <end position="226"/>
    </location>
</feature>
<dbReference type="GeneID" id="105045436"/>
<dbReference type="RefSeq" id="XP_010922015.1">
    <property type="nucleotide sequence ID" value="XM_010923713.3"/>
</dbReference>
<feature type="compositionally biased region" description="Basic and acidic residues" evidence="2">
    <location>
        <begin position="472"/>
        <end position="498"/>
    </location>
</feature>
<keyword evidence="3" id="KW-1185">Reference proteome</keyword>
<proteinExistence type="predicted"/>
<feature type="compositionally biased region" description="Low complexity" evidence="2">
    <location>
        <begin position="286"/>
        <end position="309"/>
    </location>
</feature>
<dbReference type="AlphaFoldDB" id="A0A6I9R7G3"/>
<evidence type="ECO:0000256" key="1">
    <source>
        <dbReference type="SAM" id="Coils"/>
    </source>
</evidence>
<evidence type="ECO:0000313" key="4">
    <source>
        <dbReference type="RefSeq" id="XP_010922015.1"/>
    </source>
</evidence>